<dbReference type="RefSeq" id="WP_204040048.1">
    <property type="nucleotide sequence ID" value="NZ_BOOA01000009.1"/>
</dbReference>
<dbReference type="SUPFAM" id="SSF53756">
    <property type="entry name" value="UDP-Glycosyltransferase/glycogen phosphorylase"/>
    <property type="match status" value="1"/>
</dbReference>
<dbReference type="InterPro" id="IPR050426">
    <property type="entry name" value="Glycosyltransferase_28"/>
</dbReference>
<dbReference type="InterPro" id="IPR004276">
    <property type="entry name" value="GlycoTrans_28_N"/>
</dbReference>
<dbReference type="Gene3D" id="3.40.50.2000">
    <property type="entry name" value="Glycogen Phosphorylase B"/>
    <property type="match status" value="2"/>
</dbReference>
<dbReference type="GO" id="GO:0016758">
    <property type="term" value="F:hexosyltransferase activity"/>
    <property type="evidence" value="ECO:0007669"/>
    <property type="project" value="InterPro"/>
</dbReference>
<dbReference type="CDD" id="cd03784">
    <property type="entry name" value="GT1_Gtf-like"/>
    <property type="match status" value="1"/>
</dbReference>
<feature type="domain" description="Erythromycin biosynthesis protein CIII-like C-terminal" evidence="2">
    <location>
        <begin position="296"/>
        <end position="384"/>
    </location>
</feature>
<dbReference type="AlphaFoldDB" id="A0A919Q6U2"/>
<name>A0A919Q6U2_9ACTN</name>
<accession>A0A919Q6U2</accession>
<dbReference type="GO" id="GO:0008194">
    <property type="term" value="F:UDP-glycosyltransferase activity"/>
    <property type="evidence" value="ECO:0007669"/>
    <property type="project" value="InterPro"/>
</dbReference>
<dbReference type="InterPro" id="IPR002213">
    <property type="entry name" value="UDP_glucos_trans"/>
</dbReference>
<dbReference type="GO" id="GO:0005975">
    <property type="term" value="P:carbohydrate metabolic process"/>
    <property type="evidence" value="ECO:0007669"/>
    <property type="project" value="InterPro"/>
</dbReference>
<dbReference type="PANTHER" id="PTHR48050:SF13">
    <property type="entry name" value="STEROL 3-BETA-GLUCOSYLTRANSFERASE UGT80A2"/>
    <property type="match status" value="1"/>
</dbReference>
<dbReference type="GO" id="GO:0033072">
    <property type="term" value="P:vancomycin biosynthetic process"/>
    <property type="evidence" value="ECO:0007669"/>
    <property type="project" value="UniProtKB-ARBA"/>
</dbReference>
<reference evidence="3" key="1">
    <citation type="submission" date="2021-01" db="EMBL/GenBank/DDBJ databases">
        <title>Whole genome shotgun sequence of Acrocarpospora phusangensis NBRC 108782.</title>
        <authorList>
            <person name="Komaki H."/>
            <person name="Tamura T."/>
        </authorList>
    </citation>
    <scope>NUCLEOTIDE SEQUENCE</scope>
    <source>
        <strain evidence="3">NBRC 108782</strain>
    </source>
</reference>
<evidence type="ECO:0000259" key="1">
    <source>
        <dbReference type="Pfam" id="PF03033"/>
    </source>
</evidence>
<feature type="domain" description="Glycosyltransferase family 28 N-terminal" evidence="1">
    <location>
        <begin position="4"/>
        <end position="130"/>
    </location>
</feature>
<keyword evidence="4" id="KW-1185">Reference proteome</keyword>
<comment type="caution">
    <text evidence="3">The sequence shown here is derived from an EMBL/GenBank/DDBJ whole genome shotgun (WGS) entry which is preliminary data.</text>
</comment>
<dbReference type="InterPro" id="IPR010610">
    <property type="entry name" value="EryCIII-like_C"/>
</dbReference>
<evidence type="ECO:0000313" key="3">
    <source>
        <dbReference type="EMBL" id="GIH23231.1"/>
    </source>
</evidence>
<dbReference type="Pfam" id="PF06722">
    <property type="entry name" value="EryCIII-like_C"/>
    <property type="match status" value="1"/>
</dbReference>
<proteinExistence type="predicted"/>
<protein>
    <submittedName>
        <fullName evidence="3">Glycosyl transferase</fullName>
    </submittedName>
</protein>
<dbReference type="FunFam" id="3.40.50.2000:FF:000009">
    <property type="entry name" value="Sterol 3-beta-glucosyltransferase UGT80A2"/>
    <property type="match status" value="1"/>
</dbReference>
<dbReference type="Pfam" id="PF03033">
    <property type="entry name" value="Glyco_transf_28"/>
    <property type="match status" value="1"/>
</dbReference>
<keyword evidence="3" id="KW-0808">Transferase</keyword>
<evidence type="ECO:0000259" key="2">
    <source>
        <dbReference type="Pfam" id="PF06722"/>
    </source>
</evidence>
<dbReference type="Proteomes" id="UP000640052">
    <property type="component" value="Unassembled WGS sequence"/>
</dbReference>
<dbReference type="PANTHER" id="PTHR48050">
    <property type="entry name" value="STEROL 3-BETA-GLUCOSYLTRANSFERASE"/>
    <property type="match status" value="1"/>
</dbReference>
<gene>
    <name evidence="3" type="ORF">Aph01nite_15410</name>
</gene>
<organism evidence="3 4">
    <name type="scientific">Acrocarpospora phusangensis</name>
    <dbReference type="NCBI Taxonomy" id="1070424"/>
    <lineage>
        <taxon>Bacteria</taxon>
        <taxon>Bacillati</taxon>
        <taxon>Actinomycetota</taxon>
        <taxon>Actinomycetes</taxon>
        <taxon>Streptosporangiales</taxon>
        <taxon>Streptosporangiaceae</taxon>
        <taxon>Acrocarpospora</taxon>
    </lineage>
</organism>
<dbReference type="EMBL" id="BOOA01000009">
    <property type="protein sequence ID" value="GIH23231.1"/>
    <property type="molecule type" value="Genomic_DNA"/>
</dbReference>
<sequence length="401" mass="42529">MRLLLSTIGTRGDVQPLVALALELRDLGQDVRLCVPPDFRDWIDGLGMRVVTIGPELRKATAAVPSAASGPPSPEQLRLAAQATVTAQFETLTAAAEGCDMIVAATALQIAARSVAELRGIPYVFAAYCPAVLPSPHHAPPPMPGQPPATADNLTLWAEDAARFNAMFGDALNTHRASLGLSPVTDVRSHVFTDQPWLSADPTLGPWPEPADPAVVQTGAWILPDSRPLPPELEEFLEAGEPPIYFGFGSMRVPGDLAQVVGKSARALGRRAIVSRGWADLPPVDNDLDCLTIGEINQQSLFPRVAAIVHHGGAGTTTAAARSGTPQVIVPQLYDQHYWAHRIHTLGIGTAHAPGIPTPDSLTTALTQALHPETTAQAQTLSTQVRTDGTKTTAQRLLTLK</sequence>
<evidence type="ECO:0000313" key="4">
    <source>
        <dbReference type="Proteomes" id="UP000640052"/>
    </source>
</evidence>